<protein>
    <submittedName>
        <fullName evidence="3">Lipoprotein LipO</fullName>
    </submittedName>
</protein>
<reference evidence="3 4" key="1">
    <citation type="submission" date="2018-01" db="EMBL/GenBank/DDBJ databases">
        <authorList>
            <person name="Gaut B.S."/>
            <person name="Morton B.R."/>
            <person name="Clegg M.T."/>
            <person name="Duvall M.R."/>
        </authorList>
    </citation>
    <scope>NUCLEOTIDE SEQUENCE [LARGE SCALE GENOMIC DNA]</scope>
    <source>
        <strain evidence="3">GP69</strain>
    </source>
</reference>
<dbReference type="PANTHER" id="PTHR43649">
    <property type="entry name" value="ARABINOSE-BINDING PROTEIN-RELATED"/>
    <property type="match status" value="1"/>
</dbReference>
<dbReference type="Proteomes" id="UP000236311">
    <property type="component" value="Unassembled WGS sequence"/>
</dbReference>
<sequence>MKRNSWKKIVAAASALALIMGCLTGCGGDEPKESSAQPSEQTQEQQPSESEAAGSDTGTPSEEEPASAGITFPLAEQVELTIATPDGNVASLADNLPVWEEIQKRTNIKINWDVTASKQYVEVMKLRVGAGGGKLPDIMFLPNGLSLAELGGEGTILPLEEYIANSENIQKAYEQFPNVRALTSADGHIYSVNTLNESAYFAPYSFIIRKDWLDRLNLEVPETIDDWMTVLRAFRDEDANGNGDAGDEVPFSAGGHAWYTTYWANAWGLHLFQSDGWYPDENGQMQYEFISDEAKEFYTWLNAFYEEKLLDEEFLTLGDENKLYEKVSRNEVGAFTAYPSRIATLEAALEANGVEGAELIPVVPPKGPYAQMTEVVGDMTVNGYVVTSSCEHPDVAVALMDYMMSEEGKELMNFGIEGDTYVKENDGTYSFTEKVTANPDGLSASEVLSSYGCQLGLCYLKSDKREQAMLYSYPEELQQKILDVTEATRPYMVAGMTLPPATEEESESISGLSGDLATYIWEMTGKFTVGTADIEAEWDSYVEYVKTLGVEKILAVKQAQYDRLTSQQ</sequence>
<dbReference type="PROSITE" id="PS51257">
    <property type="entry name" value="PROKAR_LIPOPROTEIN"/>
    <property type="match status" value="1"/>
</dbReference>
<dbReference type="InterPro" id="IPR050490">
    <property type="entry name" value="Bact_solute-bd_prot1"/>
</dbReference>
<dbReference type="Pfam" id="PF01547">
    <property type="entry name" value="SBP_bac_1"/>
    <property type="match status" value="1"/>
</dbReference>
<gene>
    <name evidence="3" type="primary">lipO_2</name>
    <name evidence="3" type="ORF">AMURIS_00272</name>
</gene>
<evidence type="ECO:0000256" key="2">
    <source>
        <dbReference type="SAM" id="SignalP"/>
    </source>
</evidence>
<dbReference type="RefSeq" id="WP_103237675.1">
    <property type="nucleotide sequence ID" value="NZ_CANRXC010000007.1"/>
</dbReference>
<keyword evidence="4" id="KW-1185">Reference proteome</keyword>
<keyword evidence="2" id="KW-0732">Signal</keyword>
<dbReference type="InterPro" id="IPR006059">
    <property type="entry name" value="SBP"/>
</dbReference>
<evidence type="ECO:0000313" key="3">
    <source>
        <dbReference type="EMBL" id="SOY27568.1"/>
    </source>
</evidence>
<evidence type="ECO:0000313" key="4">
    <source>
        <dbReference type="Proteomes" id="UP000236311"/>
    </source>
</evidence>
<accession>A0A2K4ZAS8</accession>
<dbReference type="PANTHER" id="PTHR43649:SF12">
    <property type="entry name" value="DIACETYLCHITOBIOSE BINDING PROTEIN DASA"/>
    <property type="match status" value="1"/>
</dbReference>
<dbReference type="OrthoDB" id="2491264at2"/>
<keyword evidence="3" id="KW-0449">Lipoprotein</keyword>
<proteinExistence type="predicted"/>
<feature type="chain" id="PRO_5038456017" evidence="2">
    <location>
        <begin position="28"/>
        <end position="568"/>
    </location>
</feature>
<feature type="signal peptide" evidence="2">
    <location>
        <begin position="1"/>
        <end position="27"/>
    </location>
</feature>
<dbReference type="SUPFAM" id="SSF53850">
    <property type="entry name" value="Periplasmic binding protein-like II"/>
    <property type="match status" value="1"/>
</dbReference>
<organism evidence="3 4">
    <name type="scientific">Acetatifactor muris</name>
    <dbReference type="NCBI Taxonomy" id="879566"/>
    <lineage>
        <taxon>Bacteria</taxon>
        <taxon>Bacillati</taxon>
        <taxon>Bacillota</taxon>
        <taxon>Clostridia</taxon>
        <taxon>Lachnospirales</taxon>
        <taxon>Lachnospiraceae</taxon>
        <taxon>Acetatifactor</taxon>
    </lineage>
</organism>
<name>A0A2K4ZAS8_9FIRM</name>
<feature type="region of interest" description="Disordered" evidence="1">
    <location>
        <begin position="28"/>
        <end position="66"/>
    </location>
</feature>
<dbReference type="Gene3D" id="3.40.190.10">
    <property type="entry name" value="Periplasmic binding protein-like II"/>
    <property type="match status" value="2"/>
</dbReference>
<evidence type="ECO:0000256" key="1">
    <source>
        <dbReference type="SAM" id="MobiDB-lite"/>
    </source>
</evidence>
<dbReference type="AlphaFoldDB" id="A0A2K4ZAS8"/>
<feature type="compositionally biased region" description="Low complexity" evidence="1">
    <location>
        <begin position="34"/>
        <end position="53"/>
    </location>
</feature>
<dbReference type="EMBL" id="OFSM01000001">
    <property type="protein sequence ID" value="SOY27568.1"/>
    <property type="molecule type" value="Genomic_DNA"/>
</dbReference>